<evidence type="ECO:0000313" key="1">
    <source>
        <dbReference type="EMBL" id="QSQ28478.1"/>
    </source>
</evidence>
<proteinExistence type="predicted"/>
<dbReference type="EMBL" id="CP071090">
    <property type="protein sequence ID" value="QSQ28478.1"/>
    <property type="molecule type" value="Genomic_DNA"/>
</dbReference>
<reference evidence="1 2" key="1">
    <citation type="submission" date="2021-02" db="EMBL/GenBank/DDBJ databases">
        <title>De Novo genome assembly of isolated myxobacteria.</title>
        <authorList>
            <person name="Stevens D.C."/>
        </authorList>
    </citation>
    <scope>NUCLEOTIDE SEQUENCE [LARGE SCALE GENOMIC DNA]</scope>
    <source>
        <strain evidence="2">SCPEA02</strain>
    </source>
</reference>
<evidence type="ECO:0000313" key="2">
    <source>
        <dbReference type="Proteomes" id="UP000662747"/>
    </source>
</evidence>
<protein>
    <submittedName>
        <fullName evidence="1">Uncharacterized protein</fullName>
    </submittedName>
</protein>
<accession>A0ABX7PD00</accession>
<name>A0ABX7PD00_9BACT</name>
<sequence length="91" mass="10445">MEGPAILAANAALQQVMKRFAKEKENTRHCVYSPKSLELVIGYQAGWYFVRVNHRVDQCPGFGPGVQAEFDWFELYAYSPDGRLERYPYAP</sequence>
<dbReference type="Proteomes" id="UP000662747">
    <property type="component" value="Chromosome"/>
</dbReference>
<keyword evidence="2" id="KW-1185">Reference proteome</keyword>
<organism evidence="1 2">
    <name type="scientific">Pyxidicoccus parkwayensis</name>
    <dbReference type="NCBI Taxonomy" id="2813578"/>
    <lineage>
        <taxon>Bacteria</taxon>
        <taxon>Pseudomonadati</taxon>
        <taxon>Myxococcota</taxon>
        <taxon>Myxococcia</taxon>
        <taxon>Myxococcales</taxon>
        <taxon>Cystobacterineae</taxon>
        <taxon>Myxococcaceae</taxon>
        <taxon>Pyxidicoccus</taxon>
    </lineage>
</organism>
<gene>
    <name evidence="1" type="ORF">JY651_41420</name>
</gene>